<organism evidence="1">
    <name type="scientific">Myoviridae sp. ctYA416</name>
    <dbReference type="NCBI Taxonomy" id="2825125"/>
    <lineage>
        <taxon>Viruses</taxon>
        <taxon>Duplodnaviria</taxon>
        <taxon>Heunggongvirae</taxon>
        <taxon>Uroviricota</taxon>
        <taxon>Caudoviricetes</taxon>
    </lineage>
</organism>
<evidence type="ECO:0000313" key="1">
    <source>
        <dbReference type="EMBL" id="DAF97891.1"/>
    </source>
</evidence>
<protein>
    <submittedName>
        <fullName evidence="1">Uncharacterized protein</fullName>
    </submittedName>
</protein>
<dbReference type="EMBL" id="BK016136">
    <property type="protein sequence ID" value="DAF97891.1"/>
    <property type="molecule type" value="Genomic_DNA"/>
</dbReference>
<reference evidence="1" key="1">
    <citation type="journal article" date="2021" name="Proc. Natl. Acad. Sci. U.S.A.">
        <title>A Catalog of Tens of Thousands of Viruses from Human Metagenomes Reveals Hidden Associations with Chronic Diseases.</title>
        <authorList>
            <person name="Tisza M.J."/>
            <person name="Buck C.B."/>
        </authorList>
    </citation>
    <scope>NUCLEOTIDE SEQUENCE</scope>
    <source>
        <strain evidence="1">CtYA416</strain>
    </source>
</reference>
<proteinExistence type="predicted"/>
<accession>A0A8S5UTW5</accession>
<sequence length="34" mass="4050">MCNTIVNQNDYTIYYITVIIYMQKYQALQTPTSN</sequence>
<name>A0A8S5UTW5_9CAUD</name>